<sequence>MERGLLKPDTFHERRLIGQPPGINVILIMYSRFHNYVAEMLLRINEGGRFTLPPTETEKERKAALEKQDNDLFQTARLVVGGLYINICLHDYLRGLTNTHHSASDWTLDPRVAVNRLFDADGVPRGVGNQVSAEFNLMYRFHSTISQRDEKWINKFFSDLFPGLDKPLDQLTPMEFVQGLFRFEQSIDKDPGKREFGGLKRNADGKFNDADLVNVLKESMEDPAGLFGPRMVPKALRMVEIAGILTARKWNLASLNEMRDFFKLQRHTSFEDLNPDPEIADLLRKLYDHPDLVEMYPGLFLEDAKPRMDPGCGGCPPYTVGRAVFSDAVTLVRSDRFYTLDFTTSHLTNWGMTEITQDLNVMGGSMFYKLIQRALPNWFPYNSLHIMQPMFTRKMNEQIAREIGTIDQYTLEGPSPPRRPVILTKHSTITKVLADSTHFAVPWAKPLNEMFPGKKDYSSFMLGGDKPENTAQRNLVGDVLYTPAEFKKLLSETTLAHTKSYLKKETLSLGKKLDQIDIIRDVAIPVLTRILADLFTLDLRTEENPKGTLGTAALYKALMDVRTFGFNDNDPAMSWRRRNWAREGATLLTETTVKSIQESSQSPGLFGKIGDSVNDAASKLPIIGSLVKKPSASGSLRWYGSNVVREIIAAGKNLEETADICWLTGVAGVGAPISMFADVMNFFFQRDNIHHWEKIQGLAADSSNEAADKTLRQYILEAQRFSSKLRNARVCTSATNVNGQAINAGDMVVCLFGPAGMDPEAVPEPEKFKLDRPASAYLHFGAGPHTCLGREVTLSVVSSLIKAVAGLKNLRPAPGDMGSLKNIQVGTERCYLNDGWSWLTFDPTSKYSRPWFSKRR</sequence>
<dbReference type="SUPFAM" id="SSF48113">
    <property type="entry name" value="Heme-dependent peroxidases"/>
    <property type="match status" value="1"/>
</dbReference>
<dbReference type="SUPFAM" id="SSF48264">
    <property type="entry name" value="Cytochrome P450"/>
    <property type="match status" value="1"/>
</dbReference>
<accession>A0ABR1YYY5</accession>
<dbReference type="InterPro" id="IPR010255">
    <property type="entry name" value="Haem_peroxidase_sf"/>
</dbReference>
<dbReference type="PANTHER" id="PTHR11903">
    <property type="entry name" value="PROSTAGLANDIN G/H SYNTHASE"/>
    <property type="match status" value="1"/>
</dbReference>
<dbReference type="Pfam" id="PF00067">
    <property type="entry name" value="p450"/>
    <property type="match status" value="1"/>
</dbReference>
<gene>
    <name evidence="10" type="ORF">HDK90DRAFT_137380</name>
</gene>
<dbReference type="EMBL" id="JBBWRZ010000002">
    <property type="protein sequence ID" value="KAK8243911.1"/>
    <property type="molecule type" value="Genomic_DNA"/>
</dbReference>
<evidence type="ECO:0000256" key="7">
    <source>
        <dbReference type="ARBA" id="ARBA00023002"/>
    </source>
</evidence>
<dbReference type="InterPro" id="IPR019791">
    <property type="entry name" value="Haem_peroxidase_animal"/>
</dbReference>
<organism evidence="10 11">
    <name type="scientific">Phyllosticta capitalensis</name>
    <dbReference type="NCBI Taxonomy" id="121624"/>
    <lineage>
        <taxon>Eukaryota</taxon>
        <taxon>Fungi</taxon>
        <taxon>Dikarya</taxon>
        <taxon>Ascomycota</taxon>
        <taxon>Pezizomycotina</taxon>
        <taxon>Dothideomycetes</taxon>
        <taxon>Dothideomycetes incertae sedis</taxon>
        <taxon>Botryosphaeriales</taxon>
        <taxon>Phyllostictaceae</taxon>
        <taxon>Phyllosticta</taxon>
    </lineage>
</organism>
<dbReference type="GO" id="GO:0004601">
    <property type="term" value="F:peroxidase activity"/>
    <property type="evidence" value="ECO:0007669"/>
    <property type="project" value="UniProtKB-KW"/>
</dbReference>
<dbReference type="CDD" id="cd20612">
    <property type="entry name" value="CYP_LDS-like_C"/>
    <property type="match status" value="1"/>
</dbReference>
<dbReference type="CDD" id="cd09817">
    <property type="entry name" value="linoleate_diol_synthase_like"/>
    <property type="match status" value="1"/>
</dbReference>
<dbReference type="Proteomes" id="UP001492380">
    <property type="component" value="Unassembled WGS sequence"/>
</dbReference>
<dbReference type="InterPro" id="IPR037120">
    <property type="entry name" value="Haem_peroxidase_sf_animal"/>
</dbReference>
<evidence type="ECO:0000256" key="3">
    <source>
        <dbReference type="ARBA" id="ARBA00013239"/>
    </source>
</evidence>
<evidence type="ECO:0000256" key="1">
    <source>
        <dbReference type="ARBA" id="ARBA00000699"/>
    </source>
</evidence>
<dbReference type="Pfam" id="PF03098">
    <property type="entry name" value="An_peroxidase"/>
    <property type="match status" value="1"/>
</dbReference>
<evidence type="ECO:0000256" key="4">
    <source>
        <dbReference type="ARBA" id="ARBA00022559"/>
    </source>
</evidence>
<dbReference type="InterPro" id="IPR017972">
    <property type="entry name" value="Cyt_P450_CS"/>
</dbReference>
<dbReference type="EC" id="1.13.11.60" evidence="3"/>
<keyword evidence="8" id="KW-0408">Iron</keyword>
<dbReference type="InterPro" id="IPR036396">
    <property type="entry name" value="Cyt_P450_sf"/>
</dbReference>
<dbReference type="Gene3D" id="1.10.630.10">
    <property type="entry name" value="Cytochrome P450"/>
    <property type="match status" value="1"/>
</dbReference>
<comment type="subunit">
    <text evidence="2">Homotetramer.</text>
</comment>
<keyword evidence="6" id="KW-0223">Dioxygenase</keyword>
<dbReference type="InterPro" id="IPR034812">
    <property type="entry name" value="Ppo-like_N"/>
</dbReference>
<protein>
    <recommendedName>
        <fullName evidence="3">linoleate 8R-lipoxygenase</fullName>
        <ecNumber evidence="3">1.13.11.60</ecNumber>
    </recommendedName>
</protein>
<dbReference type="PROSITE" id="PS00086">
    <property type="entry name" value="CYTOCHROME_P450"/>
    <property type="match status" value="1"/>
</dbReference>
<evidence type="ECO:0000313" key="10">
    <source>
        <dbReference type="EMBL" id="KAK8243911.1"/>
    </source>
</evidence>
<keyword evidence="7" id="KW-0560">Oxidoreductase</keyword>
<comment type="catalytic activity">
    <reaction evidence="1">
        <text>(9Z,12Z)-octadecadienoate + O2 = (8R,9Z,12Z)-8-hydroperoxyoctadeca-9,12-dienoate</text>
        <dbReference type="Rhea" id="RHEA:25395"/>
        <dbReference type="ChEBI" id="CHEBI:15379"/>
        <dbReference type="ChEBI" id="CHEBI:30245"/>
        <dbReference type="ChEBI" id="CHEBI:58659"/>
        <dbReference type="EC" id="1.13.11.60"/>
    </reaction>
</comment>
<dbReference type="InterPro" id="IPR050783">
    <property type="entry name" value="Oxylipin_biosynth_metab"/>
</dbReference>
<keyword evidence="5" id="KW-0479">Metal-binding</keyword>
<keyword evidence="4 10" id="KW-0575">Peroxidase</keyword>
<dbReference type="Gene3D" id="1.10.640.10">
    <property type="entry name" value="Haem peroxidase domain superfamily, animal type"/>
    <property type="match status" value="1"/>
</dbReference>
<evidence type="ECO:0000256" key="5">
    <source>
        <dbReference type="ARBA" id="ARBA00022723"/>
    </source>
</evidence>
<comment type="caution">
    <text evidence="10">The sequence shown here is derived from an EMBL/GenBank/DDBJ whole genome shotgun (WGS) entry which is preliminary data.</text>
</comment>
<keyword evidence="11" id="KW-1185">Reference proteome</keyword>
<proteinExistence type="predicted"/>
<evidence type="ECO:0000256" key="9">
    <source>
        <dbReference type="ARBA" id="ARBA00023235"/>
    </source>
</evidence>
<evidence type="ECO:0000256" key="8">
    <source>
        <dbReference type="ARBA" id="ARBA00023004"/>
    </source>
</evidence>
<dbReference type="InterPro" id="IPR001128">
    <property type="entry name" value="Cyt_P450"/>
</dbReference>
<evidence type="ECO:0000256" key="6">
    <source>
        <dbReference type="ARBA" id="ARBA00022964"/>
    </source>
</evidence>
<evidence type="ECO:0000256" key="2">
    <source>
        <dbReference type="ARBA" id="ARBA00011881"/>
    </source>
</evidence>
<reference evidence="10 11" key="1">
    <citation type="submission" date="2024-04" db="EMBL/GenBank/DDBJ databases">
        <title>Phyllosticta paracitricarpa is synonymous to the EU quarantine fungus P. citricarpa based on phylogenomic analyses.</title>
        <authorList>
            <consortium name="Lawrence Berkeley National Laboratory"/>
            <person name="Van Ingen-Buijs V.A."/>
            <person name="Van Westerhoven A.C."/>
            <person name="Haridas S."/>
            <person name="Skiadas P."/>
            <person name="Martin F."/>
            <person name="Groenewald J.Z."/>
            <person name="Crous P.W."/>
            <person name="Seidl M.F."/>
        </authorList>
    </citation>
    <scope>NUCLEOTIDE SEQUENCE [LARGE SCALE GENOMIC DNA]</scope>
    <source>
        <strain evidence="10 11">CBS 123374</strain>
    </source>
</reference>
<name>A0ABR1YYY5_9PEZI</name>
<keyword evidence="9" id="KW-0413">Isomerase</keyword>
<dbReference type="PROSITE" id="PS50292">
    <property type="entry name" value="PEROXIDASE_3"/>
    <property type="match status" value="1"/>
</dbReference>
<evidence type="ECO:0000313" key="11">
    <source>
        <dbReference type="Proteomes" id="UP001492380"/>
    </source>
</evidence>
<dbReference type="PANTHER" id="PTHR11903:SF13">
    <property type="entry name" value="LINOLEATE 10R-LIPOXYGENASE"/>
    <property type="match status" value="1"/>
</dbReference>